<evidence type="ECO:0000259" key="7">
    <source>
        <dbReference type="Pfam" id="PF07773"/>
    </source>
</evidence>
<feature type="compositionally biased region" description="Low complexity" evidence="5">
    <location>
        <begin position="68"/>
        <end position="98"/>
    </location>
</feature>
<protein>
    <submittedName>
        <fullName evidence="10">Tectonic-1</fullName>
    </submittedName>
</protein>
<keyword evidence="9" id="KW-1185">Reference proteome</keyword>
<dbReference type="Pfam" id="PF07773">
    <property type="entry name" value="TCTN_DUF1619"/>
    <property type="match status" value="2"/>
</dbReference>
<feature type="chain" id="PRO_5010288146" evidence="6">
    <location>
        <begin position="25"/>
        <end position="668"/>
    </location>
</feature>
<proteinExistence type="inferred from homology"/>
<feature type="domain" description="Tectonic-1-3" evidence="7">
    <location>
        <begin position="431"/>
        <end position="599"/>
    </location>
</feature>
<keyword evidence="3" id="KW-0970">Cilium biogenesis/degradation</keyword>
<feature type="domain" description="Tectonic-1-3 N-terminal" evidence="8">
    <location>
        <begin position="108"/>
        <end position="202"/>
    </location>
</feature>
<gene>
    <name evidence="10" type="primary">LOC106164719</name>
</gene>
<dbReference type="STRING" id="7574.A0A1S3IJ90"/>
<dbReference type="FunCoup" id="A0A1S3IJ90">
    <property type="interactions" value="70"/>
</dbReference>
<dbReference type="InParanoid" id="A0A1S3IJ90"/>
<evidence type="ECO:0000256" key="6">
    <source>
        <dbReference type="SAM" id="SignalP"/>
    </source>
</evidence>
<comment type="similarity">
    <text evidence="1">Belongs to the tectonic family.</text>
</comment>
<dbReference type="GO" id="GO:0060271">
    <property type="term" value="P:cilium assembly"/>
    <property type="evidence" value="ECO:0007669"/>
    <property type="project" value="TreeGrafter"/>
</dbReference>
<dbReference type="GeneID" id="106164719"/>
<dbReference type="PANTHER" id="PTHR14611">
    <property type="entry name" value="TECTONIC FAMILY MEMBER"/>
    <property type="match status" value="1"/>
</dbReference>
<name>A0A1S3IJ90_LINAN</name>
<evidence type="ECO:0000256" key="1">
    <source>
        <dbReference type="ARBA" id="ARBA00007633"/>
    </source>
</evidence>
<keyword evidence="2 6" id="KW-0732">Signal</keyword>
<dbReference type="InterPro" id="IPR011677">
    <property type="entry name" value="TCTN1-3_dom"/>
</dbReference>
<evidence type="ECO:0000313" key="10">
    <source>
        <dbReference type="RefSeq" id="XP_013398178.1"/>
    </source>
</evidence>
<dbReference type="Proteomes" id="UP000085678">
    <property type="component" value="Unplaced"/>
</dbReference>
<dbReference type="InterPro" id="IPR057724">
    <property type="entry name" value="TCTN1-3_N"/>
</dbReference>
<evidence type="ECO:0000259" key="8">
    <source>
        <dbReference type="Pfam" id="PF25752"/>
    </source>
</evidence>
<evidence type="ECO:0000256" key="2">
    <source>
        <dbReference type="ARBA" id="ARBA00022729"/>
    </source>
</evidence>
<dbReference type="OrthoDB" id="2104337at2759"/>
<evidence type="ECO:0000313" key="9">
    <source>
        <dbReference type="Proteomes" id="UP000085678"/>
    </source>
</evidence>
<evidence type="ECO:0000256" key="3">
    <source>
        <dbReference type="ARBA" id="ARBA00022794"/>
    </source>
</evidence>
<evidence type="ECO:0000256" key="4">
    <source>
        <dbReference type="ARBA" id="ARBA00023180"/>
    </source>
</evidence>
<dbReference type="Pfam" id="PF25752">
    <property type="entry name" value="DUF1619_N"/>
    <property type="match status" value="1"/>
</dbReference>
<accession>A0A1S3IJ90</accession>
<feature type="domain" description="Tectonic-1-3" evidence="7">
    <location>
        <begin position="231"/>
        <end position="421"/>
    </location>
</feature>
<sequence length="668" mass="70998">MDVAVNVISLVTFLSILSLAGVLGQTDTTALSASTDTVTVSVSDSTIQTSETTSITNSATASSASASASVTVAPTTGSPTTGTTGGTIQTTTTPIPTGRSIVVPRNTDIGRCTCDLTSNACDINCCCDSDCTVEDVAAFSQCSDSYTAAEDRLCIQENIILQSNIAGQSPKYSTSISNNLFCIQIDNYAARNYFEIANKINTTEQFDVYLSTYGGPSFQPTQSVGTTYNQSYKSGYPVYTIYPSNAIGNLGLPTPLITKQCDDSNPAAYLEDQTSECIREVADLAVECTASTPTALALKAGTYSDGFKIVASLGVLNDTLYSTDPQAPALYNSTDLIRLSRLQCLDSAGVETTCTQLAETVEPLQPTYDAGGICNNVVTHVEYTITHNSTYIVSASVKLTLKEVSTKDFPMIQKFSISFSKIGESNTFKRSGNPGYVVGQPVMAGKQKPISNGFSIALPTDRNSYLTLVTSTATGDCEMDSSKRVPVNFGENMRTGCLIRATLTNVSSQCSVIQELAKIALLGNLNSSSYVATFGNSQPEYTGDWIPILGLDNIQSAASGGGDGICNDIRLGMHLEIVYINVGALANPQPKIIGVNCKFDDPQRIQYRCIGPYCQPELQDLTQPFEVTSSVVFIDASQPAVTEVAAPPTVSAKLPADFWYPFYSNDGT</sequence>
<feature type="region of interest" description="Disordered" evidence="5">
    <location>
        <begin position="68"/>
        <end position="99"/>
    </location>
</feature>
<feature type="signal peptide" evidence="6">
    <location>
        <begin position="1"/>
        <end position="24"/>
    </location>
</feature>
<organism evidence="9 10">
    <name type="scientific">Lingula anatina</name>
    <name type="common">Brachiopod</name>
    <name type="synonym">Lingula unguis</name>
    <dbReference type="NCBI Taxonomy" id="7574"/>
    <lineage>
        <taxon>Eukaryota</taxon>
        <taxon>Metazoa</taxon>
        <taxon>Spiralia</taxon>
        <taxon>Lophotrochozoa</taxon>
        <taxon>Brachiopoda</taxon>
        <taxon>Linguliformea</taxon>
        <taxon>Lingulata</taxon>
        <taxon>Lingulida</taxon>
        <taxon>Linguloidea</taxon>
        <taxon>Lingulidae</taxon>
        <taxon>Lingula</taxon>
    </lineage>
</organism>
<dbReference type="AlphaFoldDB" id="A0A1S3IJ90"/>
<reference evidence="10" key="1">
    <citation type="submission" date="2025-08" db="UniProtKB">
        <authorList>
            <consortium name="RefSeq"/>
        </authorList>
    </citation>
    <scope>IDENTIFICATION</scope>
    <source>
        <tissue evidence="10">Gonads</tissue>
    </source>
</reference>
<dbReference type="KEGG" id="lak:106164719"/>
<dbReference type="InterPro" id="IPR040354">
    <property type="entry name" value="TCTN1-3"/>
</dbReference>
<dbReference type="RefSeq" id="XP_013398178.1">
    <property type="nucleotide sequence ID" value="XM_013542724.2"/>
</dbReference>
<keyword evidence="4" id="KW-0325">Glycoprotein</keyword>
<dbReference type="PANTHER" id="PTHR14611:SF2">
    <property type="entry name" value="TECTONIC"/>
    <property type="match status" value="1"/>
</dbReference>
<evidence type="ECO:0000256" key="5">
    <source>
        <dbReference type="SAM" id="MobiDB-lite"/>
    </source>
</evidence>